<dbReference type="Pfam" id="PF08240">
    <property type="entry name" value="ADH_N"/>
    <property type="match status" value="1"/>
</dbReference>
<dbReference type="InterPro" id="IPR052711">
    <property type="entry name" value="Zinc_ADH-like"/>
</dbReference>
<protein>
    <recommendedName>
        <fullName evidence="1">Alcohol dehydrogenase-like N-terminal domain-containing protein</fullName>
    </recommendedName>
</protein>
<evidence type="ECO:0000313" key="2">
    <source>
        <dbReference type="EMBL" id="KAF5335795.1"/>
    </source>
</evidence>
<dbReference type="PANTHER" id="PTHR45033:SF2">
    <property type="entry name" value="ZINC-TYPE ALCOHOL DEHYDROGENASE-LIKE PROTEIN C1773.06C"/>
    <property type="match status" value="1"/>
</dbReference>
<dbReference type="InterPro" id="IPR011032">
    <property type="entry name" value="GroES-like_sf"/>
</dbReference>
<dbReference type="Proteomes" id="UP000541558">
    <property type="component" value="Unassembled WGS sequence"/>
</dbReference>
<keyword evidence="3" id="KW-1185">Reference proteome</keyword>
<comment type="caution">
    <text evidence="2">The sequence shown here is derived from an EMBL/GenBank/DDBJ whole genome shotgun (WGS) entry which is preliminary data.</text>
</comment>
<dbReference type="EMBL" id="JAACJK010000060">
    <property type="protein sequence ID" value="KAF5335795.1"/>
    <property type="molecule type" value="Genomic_DNA"/>
</dbReference>
<evidence type="ECO:0000259" key="1">
    <source>
        <dbReference type="Pfam" id="PF08240"/>
    </source>
</evidence>
<dbReference type="OrthoDB" id="9930022at2759"/>
<gene>
    <name evidence="2" type="ORF">D9611_009618</name>
</gene>
<reference evidence="2 3" key="1">
    <citation type="journal article" date="2020" name="ISME J.">
        <title>Uncovering the hidden diversity of litter-decomposition mechanisms in mushroom-forming fungi.</title>
        <authorList>
            <person name="Floudas D."/>
            <person name="Bentzer J."/>
            <person name="Ahren D."/>
            <person name="Johansson T."/>
            <person name="Persson P."/>
            <person name="Tunlid A."/>
        </authorList>
    </citation>
    <scope>NUCLEOTIDE SEQUENCE [LARGE SCALE GENOMIC DNA]</scope>
    <source>
        <strain evidence="2 3">CBS 175.51</strain>
    </source>
</reference>
<proteinExistence type="predicted"/>
<dbReference type="PANTHER" id="PTHR45033">
    <property type="match status" value="1"/>
</dbReference>
<dbReference type="SUPFAM" id="SSF50129">
    <property type="entry name" value="GroES-like"/>
    <property type="match status" value="1"/>
</dbReference>
<dbReference type="Gene3D" id="3.90.180.10">
    <property type="entry name" value="Medium-chain alcohol dehydrogenases, catalytic domain"/>
    <property type="match status" value="1"/>
</dbReference>
<evidence type="ECO:0000313" key="3">
    <source>
        <dbReference type="Proteomes" id="UP000541558"/>
    </source>
</evidence>
<dbReference type="InterPro" id="IPR013154">
    <property type="entry name" value="ADH-like_N"/>
</dbReference>
<name>A0A8H5C644_9AGAR</name>
<dbReference type="AlphaFoldDB" id="A0A8H5C644"/>
<sequence>MSIPQKSRQYLLPAGRKEGYKNLTITEVEAPKLKANDVLVKVHAASLQYRDLAIANEFYGGLNGREIVPGSDMSGEVIAVGQDVTGFPAGDRACANSSPAHLCGDPTAATMISFKVPTYLFSDSRPVPTTIFIPFGSLVRDRTIVAKRVQPCIRTTDEGLRDELEAVVVVFEVIRYTVVSVRPNIKSAMVMGHWPTRELEVFTVVGADAAETVENMIKRQSERPAFLSQTDIAPGHQPIPRPIFIERQEGMIQS</sequence>
<accession>A0A8H5C644</accession>
<organism evidence="2 3">
    <name type="scientific">Ephemerocybe angulata</name>
    <dbReference type="NCBI Taxonomy" id="980116"/>
    <lineage>
        <taxon>Eukaryota</taxon>
        <taxon>Fungi</taxon>
        <taxon>Dikarya</taxon>
        <taxon>Basidiomycota</taxon>
        <taxon>Agaricomycotina</taxon>
        <taxon>Agaricomycetes</taxon>
        <taxon>Agaricomycetidae</taxon>
        <taxon>Agaricales</taxon>
        <taxon>Agaricineae</taxon>
        <taxon>Psathyrellaceae</taxon>
        <taxon>Ephemerocybe</taxon>
    </lineage>
</organism>
<feature type="domain" description="Alcohol dehydrogenase-like N-terminal" evidence="1">
    <location>
        <begin position="35"/>
        <end position="103"/>
    </location>
</feature>